<dbReference type="GO" id="GO:0046872">
    <property type="term" value="F:metal ion binding"/>
    <property type="evidence" value="ECO:0007669"/>
    <property type="project" value="UniProtKB-KW"/>
</dbReference>
<dbReference type="InterPro" id="IPR033756">
    <property type="entry name" value="YlxH/NBP35"/>
</dbReference>
<sequence length="301" mass="32967">MVLVCLLYLLILLLEIEFPKLLDFKNSINIIICLIYFLKMLDQVKQIILVLSGKGGVGKSTVSTQLALTLKEKGFKVGLLDIDLCGPSVPYILNLEGHSIHQGPDGWIPVYLDNEQRLGVMSIAFLLNSRNDAVVWRGPKKTSMIKQFLEDVCWQDLDFLVIDTPPGTSDEHITVMENLRQVPNCSAVIVTTPQEVAIEDVRKEITFCRKTNIPIMGIIENMSGYECPTCSHCTNIFSSGGGKALADIAKLPFLGILPIDPRVGQLAGRGVAAVTELPESTTSKLFSDLVGKLSTVVHNGS</sequence>
<evidence type="ECO:0000256" key="1">
    <source>
        <dbReference type="ARBA" id="ARBA00004114"/>
    </source>
</evidence>
<dbReference type="GO" id="GO:0016226">
    <property type="term" value="P:iron-sulfur cluster assembly"/>
    <property type="evidence" value="ECO:0007669"/>
    <property type="project" value="UniProtKB-UniRule"/>
</dbReference>
<keyword evidence="5 12" id="KW-0479">Metal-binding</keyword>
<keyword evidence="9 12" id="KW-0411">Iron-sulfur</keyword>
<evidence type="ECO:0000256" key="4">
    <source>
        <dbReference type="ARBA" id="ARBA00022490"/>
    </source>
</evidence>
<dbReference type="HAMAP" id="MF_02040">
    <property type="entry name" value="Mrp_NBP35"/>
    <property type="match status" value="1"/>
</dbReference>
<evidence type="ECO:0000256" key="6">
    <source>
        <dbReference type="ARBA" id="ARBA00022741"/>
    </source>
</evidence>
<proteinExistence type="inferred from homology"/>
<evidence type="ECO:0000313" key="13">
    <source>
        <dbReference type="EMBL" id="VVC86574.1"/>
    </source>
</evidence>
<keyword evidence="4 12" id="KW-0963">Cytoplasm</keyword>
<feature type="binding site" evidence="12">
    <location>
        <position position="227"/>
    </location>
    <ligand>
        <name>[4Fe-4S] cluster</name>
        <dbReference type="ChEBI" id="CHEBI:49883"/>
        <note>ligand shared between dimeric partners</note>
    </ligand>
</feature>
<keyword evidence="14" id="KW-1185">Reference proteome</keyword>
<evidence type="ECO:0000256" key="9">
    <source>
        <dbReference type="ARBA" id="ARBA00023014"/>
    </source>
</evidence>
<evidence type="ECO:0000256" key="5">
    <source>
        <dbReference type="ARBA" id="ARBA00022723"/>
    </source>
</evidence>
<dbReference type="GO" id="GO:0140663">
    <property type="term" value="F:ATP-dependent FeS chaperone activity"/>
    <property type="evidence" value="ECO:0007669"/>
    <property type="project" value="InterPro"/>
</dbReference>
<evidence type="ECO:0000256" key="10">
    <source>
        <dbReference type="ARBA" id="ARBA00053368"/>
    </source>
</evidence>
<accession>A0A5E4PKT8</accession>
<keyword evidence="8 12" id="KW-0408">Iron</keyword>
<dbReference type="AlphaFoldDB" id="A0A5E4PKT8"/>
<dbReference type="EMBL" id="FZQP02000004">
    <property type="protein sequence ID" value="VVC86574.1"/>
    <property type="molecule type" value="Genomic_DNA"/>
</dbReference>
<evidence type="ECO:0000256" key="8">
    <source>
        <dbReference type="ARBA" id="ARBA00023004"/>
    </source>
</evidence>
<evidence type="ECO:0000313" key="14">
    <source>
        <dbReference type="Proteomes" id="UP000324832"/>
    </source>
</evidence>
<keyword evidence="3 12" id="KW-0004">4Fe-4S</keyword>
<evidence type="ECO:0000256" key="3">
    <source>
        <dbReference type="ARBA" id="ARBA00022485"/>
    </source>
</evidence>
<evidence type="ECO:0000256" key="12">
    <source>
        <dbReference type="HAMAP-Rule" id="MF_03039"/>
    </source>
</evidence>
<comment type="subunit">
    <text evidence="11">Heterotetramer of 2 NUBP1 and 2 NUBP2 chains. Interacts with KIFC1. Interacts with NUBP1.</text>
</comment>
<keyword evidence="7 12" id="KW-0067">ATP-binding</keyword>
<gene>
    <name evidence="13" type="ORF">LSINAPIS_LOCUS366</name>
</gene>
<protein>
    <recommendedName>
        <fullName evidence="12">Cytosolic Fe-S cluster assembly factor NUBP2 homolog</fullName>
    </recommendedName>
</protein>
<dbReference type="GO" id="GO:0005829">
    <property type="term" value="C:cytosol"/>
    <property type="evidence" value="ECO:0007669"/>
    <property type="project" value="TreeGrafter"/>
</dbReference>
<dbReference type="InterPro" id="IPR019591">
    <property type="entry name" value="Mrp/NBP35_ATP-bd"/>
</dbReference>
<dbReference type="GO" id="GO:0005524">
    <property type="term" value="F:ATP binding"/>
    <property type="evidence" value="ECO:0007669"/>
    <property type="project" value="UniProtKB-KW"/>
</dbReference>
<dbReference type="InterPro" id="IPR028600">
    <property type="entry name" value="NUBP2/Cfd1_eukaryotes"/>
</dbReference>
<comment type="cofactor">
    <cofactor evidence="12">
        <name>[4Fe-4S] cluster</name>
        <dbReference type="ChEBI" id="CHEBI:49883"/>
    </cofactor>
    <text evidence="12">Binds 4 [4Fe-4S] clusters per heterotetramer. Contains two stable clusters in the N-termini of NUBP1 and two labile, bridging clusters between subunits of the NUBP1-NUBP2 heterotetramer.</text>
</comment>
<keyword evidence="6 12" id="KW-0547">Nucleotide-binding</keyword>
<dbReference type="GO" id="GO:0005814">
    <property type="term" value="C:centriole"/>
    <property type="evidence" value="ECO:0007669"/>
    <property type="project" value="UniProtKB-SubCell"/>
</dbReference>
<comment type="similarity">
    <text evidence="12">Belongs to the Mrp/NBP35 ATP-binding proteins family. NUBP2/CFD1 subfamily.</text>
</comment>
<comment type="function">
    <text evidence="10">Component of the cytosolic iron-sulfur (Fe/S) protein assembly (CIA) machinery. Required for maturation of extramitochondrial Fe-S proteins. The NUBP1-NUBP2 heterotetramer forms a Fe-S scaffold complex, mediating the de novo assembly of an Fe-S cluster and its transfer to target apoproteins. Negatively regulates cilium formation and structure.</text>
</comment>
<dbReference type="InterPro" id="IPR000808">
    <property type="entry name" value="Mrp-like_CS"/>
</dbReference>
<organism evidence="13 14">
    <name type="scientific">Leptidea sinapis</name>
    <dbReference type="NCBI Taxonomy" id="189913"/>
    <lineage>
        <taxon>Eukaryota</taxon>
        <taxon>Metazoa</taxon>
        <taxon>Ecdysozoa</taxon>
        <taxon>Arthropoda</taxon>
        <taxon>Hexapoda</taxon>
        <taxon>Insecta</taxon>
        <taxon>Pterygota</taxon>
        <taxon>Neoptera</taxon>
        <taxon>Endopterygota</taxon>
        <taxon>Lepidoptera</taxon>
        <taxon>Glossata</taxon>
        <taxon>Ditrysia</taxon>
        <taxon>Papilionoidea</taxon>
        <taxon>Pieridae</taxon>
        <taxon>Dismorphiinae</taxon>
        <taxon>Leptidea</taxon>
    </lineage>
</organism>
<dbReference type="HAMAP" id="MF_03039">
    <property type="entry name" value="NUBP2"/>
    <property type="match status" value="1"/>
</dbReference>
<evidence type="ECO:0000256" key="7">
    <source>
        <dbReference type="ARBA" id="ARBA00022840"/>
    </source>
</evidence>
<feature type="binding site" evidence="12">
    <location>
        <begin position="53"/>
        <end position="60"/>
    </location>
    <ligand>
        <name>ATP</name>
        <dbReference type="ChEBI" id="CHEBI:30616"/>
    </ligand>
</feature>
<reference evidence="13 14" key="1">
    <citation type="submission" date="2017-07" db="EMBL/GenBank/DDBJ databases">
        <authorList>
            <person name="Talla V."/>
            <person name="Backstrom N."/>
        </authorList>
    </citation>
    <scope>NUCLEOTIDE SEQUENCE [LARGE SCALE GENOMIC DNA]</scope>
</reference>
<dbReference type="Proteomes" id="UP000324832">
    <property type="component" value="Unassembled WGS sequence"/>
</dbReference>
<dbReference type="FunFam" id="3.40.50.300:FF:000796">
    <property type="entry name" value="Cytosolic Fe-S cluster assembly factor NUBP2"/>
    <property type="match status" value="1"/>
</dbReference>
<dbReference type="Gene3D" id="3.40.50.300">
    <property type="entry name" value="P-loop containing nucleotide triphosphate hydrolases"/>
    <property type="match status" value="1"/>
</dbReference>
<dbReference type="InterPro" id="IPR027417">
    <property type="entry name" value="P-loop_NTPase"/>
</dbReference>
<evidence type="ECO:0000256" key="11">
    <source>
        <dbReference type="ARBA" id="ARBA00065349"/>
    </source>
</evidence>
<dbReference type="PANTHER" id="PTHR23264">
    <property type="entry name" value="NUCLEOTIDE-BINDING PROTEIN NBP35 YEAST -RELATED"/>
    <property type="match status" value="1"/>
</dbReference>
<comment type="subcellular location">
    <subcellularLocation>
        <location evidence="2">Cytoplasm</location>
        <location evidence="2">Cytoskeleton</location>
        <location evidence="2">Cilium axoneme</location>
    </subcellularLocation>
    <subcellularLocation>
        <location evidence="1">Cytoplasm</location>
        <location evidence="1">Cytoskeleton</location>
        <location evidence="1">Microtubule organizing center</location>
        <location evidence="1">Centrosome</location>
        <location evidence="1">Centriole</location>
    </subcellularLocation>
</comment>
<dbReference type="SUPFAM" id="SSF52540">
    <property type="entry name" value="P-loop containing nucleoside triphosphate hydrolases"/>
    <property type="match status" value="1"/>
</dbReference>
<evidence type="ECO:0000256" key="2">
    <source>
        <dbReference type="ARBA" id="ARBA00004430"/>
    </source>
</evidence>
<dbReference type="Pfam" id="PF10609">
    <property type="entry name" value="ParA"/>
    <property type="match status" value="1"/>
</dbReference>
<dbReference type="PANTHER" id="PTHR23264:SF19">
    <property type="entry name" value="CYTOSOLIC FE-S CLUSTER ASSEMBLY FACTOR NUBP2"/>
    <property type="match status" value="1"/>
</dbReference>
<dbReference type="GO" id="GO:0005634">
    <property type="term" value="C:nucleus"/>
    <property type="evidence" value="ECO:0007669"/>
    <property type="project" value="UniProtKB-ARBA"/>
</dbReference>
<dbReference type="CDD" id="cd02037">
    <property type="entry name" value="Mrp_NBP35"/>
    <property type="match status" value="1"/>
</dbReference>
<dbReference type="GO" id="GO:0005930">
    <property type="term" value="C:axoneme"/>
    <property type="evidence" value="ECO:0007669"/>
    <property type="project" value="UniProtKB-SubCell"/>
</dbReference>
<dbReference type="GO" id="GO:0051539">
    <property type="term" value="F:4 iron, 4 sulfur cluster binding"/>
    <property type="evidence" value="ECO:0007669"/>
    <property type="project" value="UniProtKB-UniRule"/>
</dbReference>
<name>A0A5E4PKT8_9NEOP</name>
<feature type="binding site" evidence="12">
    <location>
        <position position="230"/>
    </location>
    <ligand>
        <name>[4Fe-4S] cluster</name>
        <dbReference type="ChEBI" id="CHEBI:49883"/>
        <note>ligand shared between dimeric partners</note>
    </ligand>
</feature>
<dbReference type="PROSITE" id="PS01215">
    <property type="entry name" value="MRP"/>
    <property type="match status" value="1"/>
</dbReference>